<evidence type="ECO:0000313" key="2">
    <source>
        <dbReference type="EMBL" id="PKR80136.1"/>
    </source>
</evidence>
<name>A0A2I0R0M3_9FLAO</name>
<sequence>MKNTVFFILFFSIFINLHAQVNPTLVNIPHEVFVNDGRTDFNKLFVKNDTLKEQVKLLHTQNELSHDFSVQVSNFEQYWNHFKADWNYVRFKKNATPLLLFSGYKNANDEREYVEVYNAKQDRNQRLLFSEVGNLLAYKINPHTQESILYVHKYPCCRSASHNIYKLRQTEQGVHITDRFFVGRDRGDMQGDFFPEKTQFNKEYKILKKKTALRWSPEVIEKDAFVGWTESNLMIHYNKGAIYKVLAEKDDWYFVLFLSGIVEEQSMMLNYTNFKHKGVYGWIKK</sequence>
<dbReference type="OrthoDB" id="1466698at2"/>
<accession>A0A2I0R0M3</accession>
<dbReference type="Proteomes" id="UP000236654">
    <property type="component" value="Unassembled WGS sequence"/>
</dbReference>
<feature type="chain" id="PRO_5014144476" evidence="1">
    <location>
        <begin position="20"/>
        <end position="285"/>
    </location>
</feature>
<gene>
    <name evidence="2" type="ORF">CW751_11575</name>
</gene>
<evidence type="ECO:0000313" key="3">
    <source>
        <dbReference type="Proteomes" id="UP000236654"/>
    </source>
</evidence>
<dbReference type="AlphaFoldDB" id="A0A2I0R0M3"/>
<feature type="signal peptide" evidence="1">
    <location>
        <begin position="1"/>
        <end position="19"/>
    </location>
</feature>
<reference evidence="2 3" key="1">
    <citation type="submission" date="2017-12" db="EMBL/GenBank/DDBJ databases">
        <title>The draft genome sequence of Brumimicrobium saltpan LHR20.</title>
        <authorList>
            <person name="Do Z.-J."/>
            <person name="Luo H.-R."/>
        </authorList>
    </citation>
    <scope>NUCLEOTIDE SEQUENCE [LARGE SCALE GENOMIC DNA]</scope>
    <source>
        <strain evidence="2 3">LHR20</strain>
    </source>
</reference>
<organism evidence="2 3">
    <name type="scientific">Brumimicrobium salinarum</name>
    <dbReference type="NCBI Taxonomy" id="2058658"/>
    <lineage>
        <taxon>Bacteria</taxon>
        <taxon>Pseudomonadati</taxon>
        <taxon>Bacteroidota</taxon>
        <taxon>Flavobacteriia</taxon>
        <taxon>Flavobacteriales</taxon>
        <taxon>Crocinitomicaceae</taxon>
        <taxon>Brumimicrobium</taxon>
    </lineage>
</organism>
<keyword evidence="3" id="KW-1185">Reference proteome</keyword>
<proteinExistence type="predicted"/>
<dbReference type="RefSeq" id="WP_101335194.1">
    <property type="nucleotide sequence ID" value="NZ_PJNI01000013.1"/>
</dbReference>
<evidence type="ECO:0000256" key="1">
    <source>
        <dbReference type="SAM" id="SignalP"/>
    </source>
</evidence>
<keyword evidence="1" id="KW-0732">Signal</keyword>
<dbReference type="EMBL" id="PJNI01000013">
    <property type="protein sequence ID" value="PKR80136.1"/>
    <property type="molecule type" value="Genomic_DNA"/>
</dbReference>
<protein>
    <submittedName>
        <fullName evidence="2">Uncharacterized protein</fullName>
    </submittedName>
</protein>
<comment type="caution">
    <text evidence="2">The sequence shown here is derived from an EMBL/GenBank/DDBJ whole genome shotgun (WGS) entry which is preliminary data.</text>
</comment>